<accession>A0A2U1P2W9</accession>
<evidence type="ECO:0000256" key="1">
    <source>
        <dbReference type="ARBA" id="ARBA00022737"/>
    </source>
</evidence>
<evidence type="ECO:0000313" key="5">
    <source>
        <dbReference type="Proteomes" id="UP000245207"/>
    </source>
</evidence>
<proteinExistence type="predicted"/>
<sequence>MDEVFSCSGYPGRASLVFESDVRGLTEANGCLSYFDKVPDGFYLIYGMDPYIWMMCCDLHESGRIPSLELLKAIDTGSESSIEVILIDRRSDPSLRELQNRIHSISCNSITTLEVVDQLAKLVCNRMGGATLNGEDDLVSMWKECSEDLKDCLGSVVLPMGSLSVGLCRHRALLFKILADTIDLPCRIAKGCKYCKRDDASSCLVRFGVDRELLVDLIGNPGVLSEPDSLLNGPSTISISSPLRFPRFRQVEPMVDFRSLAKHYFADCDSLNLVFEDTSSGDADTGDAVSYKPSDKSHADMNSIITRSPSNSNEGSRLPPSKAARPKGHDRNSHLAKVYSQNITGTTKMVNDAPLQHMPQAGHRDSQSYALSNTRMEVANNQRFEMGQPHKANGDFPLDVEDLDIPWGDMVLKERIGADSQNVDQGDKQNQWQCVVRSKRKTLLFTSFGQHGFIVELGPVPFLLNELVGKKSTSSQTYTVFPFSLVLKESLIVEGEQNPPPSKPDA</sequence>
<dbReference type="AlphaFoldDB" id="A0A2U1P2W9"/>
<dbReference type="PANTHER" id="PTHR46618:SF1">
    <property type="entry name" value="ARMADILLO REPEAT-CONTAINING PROTEIN 3"/>
    <property type="match status" value="1"/>
</dbReference>
<dbReference type="Pfam" id="PF14381">
    <property type="entry name" value="EDR1_CTR1_ARMC3_pept"/>
    <property type="match status" value="1"/>
</dbReference>
<gene>
    <name evidence="4" type="ORF">CTI12_AA200520</name>
</gene>
<evidence type="ECO:0000259" key="3">
    <source>
        <dbReference type="Pfam" id="PF14381"/>
    </source>
</evidence>
<dbReference type="InterPro" id="IPR055164">
    <property type="entry name" value="EDR1/CTR1/ARMC3-like_pept-like"/>
</dbReference>
<feature type="compositionally biased region" description="Polar residues" evidence="2">
    <location>
        <begin position="303"/>
        <end position="315"/>
    </location>
</feature>
<organism evidence="4 5">
    <name type="scientific">Artemisia annua</name>
    <name type="common">Sweet wormwood</name>
    <dbReference type="NCBI Taxonomy" id="35608"/>
    <lineage>
        <taxon>Eukaryota</taxon>
        <taxon>Viridiplantae</taxon>
        <taxon>Streptophyta</taxon>
        <taxon>Embryophyta</taxon>
        <taxon>Tracheophyta</taxon>
        <taxon>Spermatophyta</taxon>
        <taxon>Magnoliopsida</taxon>
        <taxon>eudicotyledons</taxon>
        <taxon>Gunneridae</taxon>
        <taxon>Pentapetalae</taxon>
        <taxon>asterids</taxon>
        <taxon>campanulids</taxon>
        <taxon>Asterales</taxon>
        <taxon>Asteraceae</taxon>
        <taxon>Asteroideae</taxon>
        <taxon>Anthemideae</taxon>
        <taxon>Artemisiinae</taxon>
        <taxon>Artemisia</taxon>
    </lineage>
</organism>
<evidence type="ECO:0000313" key="4">
    <source>
        <dbReference type="EMBL" id="PWA80057.1"/>
    </source>
</evidence>
<dbReference type="GO" id="GO:0016301">
    <property type="term" value="F:kinase activity"/>
    <property type="evidence" value="ECO:0007669"/>
    <property type="project" value="UniProtKB-KW"/>
</dbReference>
<evidence type="ECO:0000256" key="2">
    <source>
        <dbReference type="SAM" id="MobiDB-lite"/>
    </source>
</evidence>
<protein>
    <submittedName>
        <fullName evidence="4">Armadillo repeat-containing protein 3 and Serine/threonine-protein kinase CTR1</fullName>
    </submittedName>
</protein>
<dbReference type="Proteomes" id="UP000245207">
    <property type="component" value="Unassembled WGS sequence"/>
</dbReference>
<name>A0A2U1P2W9_ARTAN</name>
<comment type="caution">
    <text evidence="4">The sequence shown here is derived from an EMBL/GenBank/DDBJ whole genome shotgun (WGS) entry which is preliminary data.</text>
</comment>
<dbReference type="OrthoDB" id="339325at2759"/>
<feature type="domain" description="EDR1/CTR1/ARMC3-like peptidase-like" evidence="3">
    <location>
        <begin position="29"/>
        <end position="224"/>
    </location>
</feature>
<keyword evidence="4" id="KW-0418">Kinase</keyword>
<keyword evidence="1" id="KW-0677">Repeat</keyword>
<keyword evidence="5" id="KW-1185">Reference proteome</keyword>
<keyword evidence="4" id="KW-0808">Transferase</keyword>
<dbReference type="EMBL" id="PKPP01001771">
    <property type="protein sequence ID" value="PWA80057.1"/>
    <property type="molecule type" value="Genomic_DNA"/>
</dbReference>
<dbReference type="PANTHER" id="PTHR46618">
    <property type="entry name" value="ARMADILLO REPEAT-CONTAINING PROTEIN 3"/>
    <property type="match status" value="1"/>
</dbReference>
<feature type="region of interest" description="Disordered" evidence="2">
    <location>
        <begin position="282"/>
        <end position="333"/>
    </location>
</feature>
<reference evidence="4 5" key="1">
    <citation type="journal article" date="2018" name="Mol. Plant">
        <title>The genome of Artemisia annua provides insight into the evolution of Asteraceae family and artemisinin biosynthesis.</title>
        <authorList>
            <person name="Shen Q."/>
            <person name="Zhang L."/>
            <person name="Liao Z."/>
            <person name="Wang S."/>
            <person name="Yan T."/>
            <person name="Shi P."/>
            <person name="Liu M."/>
            <person name="Fu X."/>
            <person name="Pan Q."/>
            <person name="Wang Y."/>
            <person name="Lv Z."/>
            <person name="Lu X."/>
            <person name="Zhang F."/>
            <person name="Jiang W."/>
            <person name="Ma Y."/>
            <person name="Chen M."/>
            <person name="Hao X."/>
            <person name="Li L."/>
            <person name="Tang Y."/>
            <person name="Lv G."/>
            <person name="Zhou Y."/>
            <person name="Sun X."/>
            <person name="Brodelius P.E."/>
            <person name="Rose J.K.C."/>
            <person name="Tang K."/>
        </authorList>
    </citation>
    <scope>NUCLEOTIDE SEQUENCE [LARGE SCALE GENOMIC DNA]</scope>
    <source>
        <strain evidence="5">cv. Huhao1</strain>
        <tissue evidence="4">Leaf</tissue>
    </source>
</reference>
<dbReference type="InterPro" id="IPR052441">
    <property type="entry name" value="Armadillo-Ser/Thr_Kinase"/>
</dbReference>